<feature type="chain" id="PRO_5011641058" description="Tetratricopeptide repeat-containing protein" evidence="2">
    <location>
        <begin position="30"/>
        <end position="524"/>
    </location>
</feature>
<evidence type="ECO:0000256" key="2">
    <source>
        <dbReference type="SAM" id="SignalP"/>
    </source>
</evidence>
<reference evidence="3 4" key="1">
    <citation type="submission" date="2016-10" db="EMBL/GenBank/DDBJ databases">
        <authorList>
            <person name="de Groot N.N."/>
        </authorList>
    </citation>
    <scope>NUCLEOTIDE SEQUENCE [LARGE SCALE GENOMIC DNA]</scope>
    <source>
        <strain evidence="3 4">DSM 11443</strain>
    </source>
</reference>
<gene>
    <name evidence="3" type="ORF">SAMN04488523_102341</name>
</gene>
<name>A0A1I1V2I3_9RHOB</name>
<evidence type="ECO:0000313" key="4">
    <source>
        <dbReference type="Proteomes" id="UP000198977"/>
    </source>
</evidence>
<accession>A0A1I1V2I3</accession>
<evidence type="ECO:0000313" key="3">
    <source>
        <dbReference type="EMBL" id="SFD77025.1"/>
    </source>
</evidence>
<keyword evidence="2" id="KW-0732">Signal</keyword>
<evidence type="ECO:0000256" key="1">
    <source>
        <dbReference type="SAM" id="MobiDB-lite"/>
    </source>
</evidence>
<dbReference type="Proteomes" id="UP000198977">
    <property type="component" value="Unassembled WGS sequence"/>
</dbReference>
<protein>
    <recommendedName>
        <fullName evidence="5">Tetratricopeptide repeat-containing protein</fullName>
    </recommendedName>
</protein>
<dbReference type="RefSeq" id="WP_245766260.1">
    <property type="nucleotide sequence ID" value="NZ_FOMW01000002.1"/>
</dbReference>
<dbReference type="STRING" id="74348.SAMN04488523_102341"/>
<keyword evidence="4" id="KW-1185">Reference proteome</keyword>
<sequence>MTPLTHPPSKFAAGLGLWLACLPAGPSHAQSETLAAPLSVIEWLGSQPAPLEGRVRPVAMTRPSEPATTNNALPPGITVSPLTEGAPRQIGLVPASVTGLPADLWHGSDASRVISMIAALPDLHLPAAQSLLYTVLLAEAHAPQQGGEDALALARVRKLMTLGALDPALSLIEQAGIANSSGHFDLWMDLSLLTGTEDRACAMLDKNAHLTRNYAFRIFCAARAGHWDNAALTFGSAQALDLLPTDTLDLLDRFLFPDAYEDSPRPRPPRKLDPLSFRLFEAIGEPLPTRNLPRAFAVADLRELSGWKSQLEAAERLTRAGALPDNQLLGLYSARKAAASGGIWDRVAALQRFETALSTHSVEAVAKTLPLAWAAMHEAELEVAFAGLFAEQLVGYTLTGQAGTVASDMILLSSAYEKAAANPNTQAPALHLAIARGETPAHRPDDPVAAAVYDAFSDAPARPELLVHAREGRLGESILSILDLLHDATEGDAPALRDALSTLRALGLEDTARRAALQTLILIR</sequence>
<evidence type="ECO:0008006" key="5">
    <source>
        <dbReference type="Google" id="ProtNLM"/>
    </source>
</evidence>
<feature type="signal peptide" evidence="2">
    <location>
        <begin position="1"/>
        <end position="29"/>
    </location>
</feature>
<feature type="region of interest" description="Disordered" evidence="1">
    <location>
        <begin position="61"/>
        <end position="80"/>
    </location>
</feature>
<dbReference type="AlphaFoldDB" id="A0A1I1V2I3"/>
<dbReference type="EMBL" id="FOMW01000002">
    <property type="protein sequence ID" value="SFD77025.1"/>
    <property type="molecule type" value="Genomic_DNA"/>
</dbReference>
<proteinExistence type="predicted"/>
<organism evidence="3 4">
    <name type="scientific">Sulfitobacter brevis</name>
    <dbReference type="NCBI Taxonomy" id="74348"/>
    <lineage>
        <taxon>Bacteria</taxon>
        <taxon>Pseudomonadati</taxon>
        <taxon>Pseudomonadota</taxon>
        <taxon>Alphaproteobacteria</taxon>
        <taxon>Rhodobacterales</taxon>
        <taxon>Roseobacteraceae</taxon>
        <taxon>Sulfitobacter</taxon>
    </lineage>
</organism>